<evidence type="ECO:0000256" key="1">
    <source>
        <dbReference type="SAM" id="SignalP"/>
    </source>
</evidence>
<accession>A0A9W8XS53</accession>
<organism evidence="2 3">
    <name type="scientific">Didymosphaeria variabile</name>
    <dbReference type="NCBI Taxonomy" id="1932322"/>
    <lineage>
        <taxon>Eukaryota</taxon>
        <taxon>Fungi</taxon>
        <taxon>Dikarya</taxon>
        <taxon>Ascomycota</taxon>
        <taxon>Pezizomycotina</taxon>
        <taxon>Dothideomycetes</taxon>
        <taxon>Pleosporomycetidae</taxon>
        <taxon>Pleosporales</taxon>
        <taxon>Massarineae</taxon>
        <taxon>Didymosphaeriaceae</taxon>
        <taxon>Didymosphaeria</taxon>
    </lineage>
</organism>
<dbReference type="GeneID" id="80907951"/>
<dbReference type="OrthoDB" id="4789881at2759"/>
<sequence length="195" mass="21955">MQFLNHFLILSIAASVRASPVSTDSEASNAMLSRRWEQPDVPADWINKSSEMTGEQLVAEYAPSGARALLSRASGCSQGECPDRDPPFRSDAPWDLEFQFTVIPDPSPVPFPIFTQEYHLRINDCDKCQRIKTGSYNNENGCYNFNSCGRDQTICIDDKNHRAHRIWKDNGHKDCFNLIVDPKGSCGFVKGKLEH</sequence>
<dbReference type="RefSeq" id="XP_056073514.1">
    <property type="nucleotide sequence ID" value="XM_056213206.1"/>
</dbReference>
<evidence type="ECO:0000313" key="3">
    <source>
        <dbReference type="Proteomes" id="UP001140513"/>
    </source>
</evidence>
<keyword evidence="3" id="KW-1185">Reference proteome</keyword>
<name>A0A9W8XS53_9PLEO</name>
<feature type="signal peptide" evidence="1">
    <location>
        <begin position="1"/>
        <end position="18"/>
    </location>
</feature>
<feature type="chain" id="PRO_5040971148" evidence="1">
    <location>
        <begin position="19"/>
        <end position="195"/>
    </location>
</feature>
<evidence type="ECO:0000313" key="2">
    <source>
        <dbReference type="EMBL" id="KAJ4356388.1"/>
    </source>
</evidence>
<dbReference type="EMBL" id="JAPEUX010000003">
    <property type="protein sequence ID" value="KAJ4356388.1"/>
    <property type="molecule type" value="Genomic_DNA"/>
</dbReference>
<protein>
    <submittedName>
        <fullName evidence="2">Uncharacterized protein</fullName>
    </submittedName>
</protein>
<proteinExistence type="predicted"/>
<dbReference type="Proteomes" id="UP001140513">
    <property type="component" value="Unassembled WGS sequence"/>
</dbReference>
<gene>
    <name evidence="2" type="ORF">N0V89_004421</name>
</gene>
<comment type="caution">
    <text evidence="2">The sequence shown here is derived from an EMBL/GenBank/DDBJ whole genome shotgun (WGS) entry which is preliminary data.</text>
</comment>
<keyword evidence="1" id="KW-0732">Signal</keyword>
<reference evidence="2" key="1">
    <citation type="submission" date="2022-10" db="EMBL/GenBank/DDBJ databases">
        <title>Tapping the CABI collections for fungal endophytes: first genome assemblies for Collariella, Neodidymelliopsis, Ascochyta clinopodiicola, Didymella pomorum, Didymosphaeria variabile, Neocosmospora piperis and Neocucurbitaria cava.</title>
        <authorList>
            <person name="Hill R."/>
        </authorList>
    </citation>
    <scope>NUCLEOTIDE SEQUENCE</scope>
    <source>
        <strain evidence="2">IMI 356815</strain>
    </source>
</reference>
<dbReference type="AlphaFoldDB" id="A0A9W8XS53"/>